<reference evidence="4 5" key="1">
    <citation type="submission" date="2024-04" db="EMBL/GenBank/DDBJ databases">
        <authorList>
            <person name="Rising A."/>
            <person name="Reimegard J."/>
            <person name="Sonavane S."/>
            <person name="Akerstrom W."/>
            <person name="Nylinder S."/>
            <person name="Hedman E."/>
            <person name="Kallberg Y."/>
        </authorList>
    </citation>
    <scope>NUCLEOTIDE SEQUENCE [LARGE SCALE GENOMIC DNA]</scope>
</reference>
<dbReference type="CDD" id="cd00037">
    <property type="entry name" value="CLECT"/>
    <property type="match status" value="2"/>
</dbReference>
<dbReference type="Pfam" id="PF00059">
    <property type="entry name" value="Lectin_C"/>
    <property type="match status" value="1"/>
</dbReference>
<dbReference type="PANTHER" id="PTHR22803">
    <property type="entry name" value="MANNOSE, PHOSPHOLIPASE, LECTIN RECEPTOR RELATED"/>
    <property type="match status" value="1"/>
</dbReference>
<feature type="domain" description="C-type lectin" evidence="2">
    <location>
        <begin position="496"/>
        <end position="609"/>
    </location>
</feature>
<dbReference type="AlphaFoldDB" id="A0AAV2A0L8"/>
<dbReference type="PROSITE" id="PS50041">
    <property type="entry name" value="C_TYPE_LECTIN_2"/>
    <property type="match status" value="1"/>
</dbReference>
<sequence>MDAEEWSEVNGGELFFNTDTNDTSEAIKFVASSSIVLTRYVKINITMQISGLEIICLRFELFGCNKDVQPMTGMKAITTPKGKIEVSWNTPTADNTLEVDAPSGGQFKPSGFVVLYKPVEAQAFASVTTEDMSLSLDDVRLGATYVIQLQCLVKDVSIKCGSTQVEAYPPCPADWTGGNEYHCFLYLSGVASFDEARRECLEMYVDEKLGELSYLVDEREDKFLSRRILPDDVSSLWLVGNDCKDKDDCCKILSREGEFLKESGCEGEDLNSAVCLRDHKGEGSRMRISSVKASNDGKTASVTWLYEGIGWKTDTLQVKLWADSSDKPKVLSFSTLEHVFSIKDLEQGTMYSILLKPAPNIRTEELTYQFIIISFTEDGTFGALLTPIRMSAYVIWSGTLRVTWDEAEAFSESGTVKKSSKYSISHQVAARDVKAVESIIDSSQEFHLTPISMKSEYTFRLGCFFADKFHPCGVATIRTDPPNHIDREPSGLFTIYQVVNGSGLDWFEAEEDCRQRDGHLTSLLGEAEGKTLLRVLPSRAAKLWTGAKIKAGFSGTSYWTDGNKMTYLPMTTNSGVFASKDSCCRAINEAGRLKLSGGMCTDELPYICKYLFKDIMDLPSSLSTVAQKWNSFEIEWKSPEKGWLPTFYNVKVCSIGTVSDCSDHKELKNQMNFVAGQLSEFTAYDVTVQAVLQPIDVITSAKTTVYTYPKSAVRFTLSPSGELSLETPMLVAMGMEGASVSATLYRGDEEENSSTGDVEKIVLGKIIPEEYYELVVKDQGSDWEHRLSFTAGQISSMSTVDSV</sequence>
<dbReference type="PROSITE" id="PS50022">
    <property type="entry name" value="FA58C_3"/>
    <property type="match status" value="1"/>
</dbReference>
<dbReference type="InterPro" id="IPR003961">
    <property type="entry name" value="FN3_dom"/>
</dbReference>
<comment type="caution">
    <text evidence="4">The sequence shown here is derived from an EMBL/GenBank/DDBJ whole genome shotgun (WGS) entry which is preliminary data.</text>
</comment>
<dbReference type="SMART" id="SM00034">
    <property type="entry name" value="CLECT"/>
    <property type="match status" value="1"/>
</dbReference>
<accession>A0AAV2A0L8</accession>
<dbReference type="Proteomes" id="UP001497382">
    <property type="component" value="Unassembled WGS sequence"/>
</dbReference>
<dbReference type="Gene3D" id="2.60.40.10">
    <property type="entry name" value="Immunoglobulins"/>
    <property type="match status" value="1"/>
</dbReference>
<feature type="domain" description="Fibronectin type-III" evidence="3">
    <location>
        <begin position="618"/>
        <end position="710"/>
    </location>
</feature>
<organism evidence="4 5">
    <name type="scientific">Larinioides sclopetarius</name>
    <dbReference type="NCBI Taxonomy" id="280406"/>
    <lineage>
        <taxon>Eukaryota</taxon>
        <taxon>Metazoa</taxon>
        <taxon>Ecdysozoa</taxon>
        <taxon>Arthropoda</taxon>
        <taxon>Chelicerata</taxon>
        <taxon>Arachnida</taxon>
        <taxon>Araneae</taxon>
        <taxon>Araneomorphae</taxon>
        <taxon>Entelegynae</taxon>
        <taxon>Araneoidea</taxon>
        <taxon>Araneidae</taxon>
        <taxon>Larinioides</taxon>
    </lineage>
</organism>
<keyword evidence="5" id="KW-1185">Reference proteome</keyword>
<dbReference type="PROSITE" id="PS50853">
    <property type="entry name" value="FN3"/>
    <property type="match status" value="1"/>
</dbReference>
<dbReference type="InterPro" id="IPR036116">
    <property type="entry name" value="FN3_sf"/>
</dbReference>
<evidence type="ECO:0008006" key="6">
    <source>
        <dbReference type="Google" id="ProtNLM"/>
    </source>
</evidence>
<evidence type="ECO:0000259" key="3">
    <source>
        <dbReference type="PROSITE" id="PS50853"/>
    </source>
</evidence>
<dbReference type="InterPro" id="IPR001304">
    <property type="entry name" value="C-type_lectin-like"/>
</dbReference>
<feature type="domain" description="F5/8 type C" evidence="1">
    <location>
        <begin position="1"/>
        <end position="64"/>
    </location>
</feature>
<dbReference type="InterPro" id="IPR013783">
    <property type="entry name" value="Ig-like_fold"/>
</dbReference>
<dbReference type="InterPro" id="IPR016186">
    <property type="entry name" value="C-type_lectin-like/link_sf"/>
</dbReference>
<evidence type="ECO:0000259" key="1">
    <source>
        <dbReference type="PROSITE" id="PS50022"/>
    </source>
</evidence>
<evidence type="ECO:0000313" key="4">
    <source>
        <dbReference type="EMBL" id="CAL1277586.1"/>
    </source>
</evidence>
<dbReference type="SUPFAM" id="SSF56436">
    <property type="entry name" value="C-type lectin-like"/>
    <property type="match status" value="2"/>
</dbReference>
<dbReference type="InterPro" id="IPR016187">
    <property type="entry name" value="CTDL_fold"/>
</dbReference>
<dbReference type="CDD" id="cd00063">
    <property type="entry name" value="FN3"/>
    <property type="match status" value="1"/>
</dbReference>
<dbReference type="EMBL" id="CAXIEN010000103">
    <property type="protein sequence ID" value="CAL1277586.1"/>
    <property type="molecule type" value="Genomic_DNA"/>
</dbReference>
<protein>
    <recommendedName>
        <fullName evidence="6">C-type lectin domain-containing protein</fullName>
    </recommendedName>
</protein>
<dbReference type="InterPro" id="IPR000421">
    <property type="entry name" value="FA58C"/>
</dbReference>
<name>A0AAV2A0L8_9ARAC</name>
<gene>
    <name evidence="4" type="ORF">LARSCL_LOCUS9299</name>
</gene>
<dbReference type="SUPFAM" id="SSF49265">
    <property type="entry name" value="Fibronectin type III"/>
    <property type="match status" value="1"/>
</dbReference>
<evidence type="ECO:0000259" key="2">
    <source>
        <dbReference type="PROSITE" id="PS50041"/>
    </source>
</evidence>
<dbReference type="Gene3D" id="3.10.100.10">
    <property type="entry name" value="Mannose-Binding Protein A, subunit A"/>
    <property type="match status" value="1"/>
</dbReference>
<evidence type="ECO:0000313" key="5">
    <source>
        <dbReference type="Proteomes" id="UP001497382"/>
    </source>
</evidence>
<proteinExistence type="predicted"/>
<dbReference type="InterPro" id="IPR050111">
    <property type="entry name" value="C-type_lectin/snaclec_domain"/>
</dbReference>